<comment type="similarity">
    <text evidence="2">Belongs to the amino acid/polyamine transporter 2 family.</text>
</comment>
<feature type="transmembrane region" description="Helical" evidence="9">
    <location>
        <begin position="637"/>
        <end position="660"/>
    </location>
</feature>
<feature type="transmembrane region" description="Helical" evidence="9">
    <location>
        <begin position="190"/>
        <end position="208"/>
    </location>
</feature>
<keyword evidence="6 9" id="KW-1133">Transmembrane helix</keyword>
<evidence type="ECO:0000313" key="12">
    <source>
        <dbReference type="Proteomes" id="UP001530377"/>
    </source>
</evidence>
<name>A0ABD3RGN1_9STRA</name>
<dbReference type="PANTHER" id="PTHR22950">
    <property type="entry name" value="AMINO ACID TRANSPORTER"/>
    <property type="match status" value="1"/>
</dbReference>
<feature type="transmembrane region" description="Helical" evidence="9">
    <location>
        <begin position="228"/>
        <end position="250"/>
    </location>
</feature>
<comment type="subcellular location">
    <subcellularLocation>
        <location evidence="1">Membrane</location>
        <topology evidence="1">Multi-pass membrane protein</topology>
    </subcellularLocation>
</comment>
<feature type="transmembrane region" description="Helical" evidence="9">
    <location>
        <begin position="44"/>
        <end position="69"/>
    </location>
</feature>
<comment type="caution">
    <text evidence="11">The sequence shown here is derived from an EMBL/GenBank/DDBJ whole genome shotgun (WGS) entry which is preliminary data.</text>
</comment>
<feature type="compositionally biased region" description="Basic and acidic residues" evidence="8">
    <location>
        <begin position="563"/>
        <end position="572"/>
    </location>
</feature>
<organism evidence="11 12">
    <name type="scientific">Cyclostephanos tholiformis</name>
    <dbReference type="NCBI Taxonomy" id="382380"/>
    <lineage>
        <taxon>Eukaryota</taxon>
        <taxon>Sar</taxon>
        <taxon>Stramenopiles</taxon>
        <taxon>Ochrophyta</taxon>
        <taxon>Bacillariophyta</taxon>
        <taxon>Coscinodiscophyceae</taxon>
        <taxon>Thalassiosirophycidae</taxon>
        <taxon>Stephanodiscales</taxon>
        <taxon>Stephanodiscaceae</taxon>
        <taxon>Cyclostephanos</taxon>
    </lineage>
</organism>
<evidence type="ECO:0000256" key="4">
    <source>
        <dbReference type="ARBA" id="ARBA00022692"/>
    </source>
</evidence>
<feature type="transmembrane region" description="Helical" evidence="9">
    <location>
        <begin position="1214"/>
        <end position="1234"/>
    </location>
</feature>
<keyword evidence="3" id="KW-0813">Transport</keyword>
<feature type="transmembrane region" description="Helical" evidence="9">
    <location>
        <begin position="866"/>
        <end position="885"/>
    </location>
</feature>
<feature type="region of interest" description="Disordered" evidence="8">
    <location>
        <begin position="552"/>
        <end position="583"/>
    </location>
</feature>
<keyword evidence="4 9" id="KW-0812">Transmembrane</keyword>
<dbReference type="AlphaFoldDB" id="A0ABD3RGN1"/>
<evidence type="ECO:0000313" key="11">
    <source>
        <dbReference type="EMBL" id="KAL3812104.1"/>
    </source>
</evidence>
<proteinExistence type="inferred from homology"/>
<evidence type="ECO:0000256" key="5">
    <source>
        <dbReference type="ARBA" id="ARBA00022970"/>
    </source>
</evidence>
<accession>A0ABD3RGN1</accession>
<evidence type="ECO:0000256" key="6">
    <source>
        <dbReference type="ARBA" id="ARBA00022989"/>
    </source>
</evidence>
<feature type="transmembrane region" description="Helical" evidence="9">
    <location>
        <begin position="271"/>
        <end position="290"/>
    </location>
</feature>
<evidence type="ECO:0000256" key="8">
    <source>
        <dbReference type="SAM" id="MobiDB-lite"/>
    </source>
</evidence>
<dbReference type="PANTHER" id="PTHR22950:SF458">
    <property type="entry name" value="SODIUM-COUPLED NEUTRAL AMINO ACID TRANSPORTER 11-RELATED"/>
    <property type="match status" value="1"/>
</dbReference>
<evidence type="ECO:0000256" key="2">
    <source>
        <dbReference type="ARBA" id="ARBA00008066"/>
    </source>
</evidence>
<evidence type="ECO:0000256" key="1">
    <source>
        <dbReference type="ARBA" id="ARBA00004141"/>
    </source>
</evidence>
<evidence type="ECO:0000256" key="7">
    <source>
        <dbReference type="ARBA" id="ARBA00023136"/>
    </source>
</evidence>
<feature type="transmembrane region" description="Helical" evidence="9">
    <location>
        <begin position="366"/>
        <end position="382"/>
    </location>
</feature>
<feature type="transmembrane region" description="Helical" evidence="9">
    <location>
        <begin position="75"/>
        <end position="96"/>
    </location>
</feature>
<gene>
    <name evidence="11" type="ORF">ACHAXA_009439</name>
</gene>
<feature type="domain" description="Amino acid transporter transmembrane" evidence="10">
    <location>
        <begin position="776"/>
        <end position="1014"/>
    </location>
</feature>
<dbReference type="Pfam" id="PF01490">
    <property type="entry name" value="Aa_trans"/>
    <property type="match status" value="3"/>
</dbReference>
<feature type="transmembrane region" description="Helical" evidence="9">
    <location>
        <begin position="823"/>
        <end position="845"/>
    </location>
</feature>
<feature type="transmembrane region" description="Helical" evidence="9">
    <location>
        <begin position="161"/>
        <end position="178"/>
    </location>
</feature>
<feature type="transmembrane region" description="Helical" evidence="9">
    <location>
        <begin position="117"/>
        <end position="141"/>
    </location>
</feature>
<protein>
    <recommendedName>
        <fullName evidence="10">Amino acid transporter transmembrane domain-containing protein</fullName>
    </recommendedName>
</protein>
<feature type="domain" description="Amino acid transporter transmembrane" evidence="10">
    <location>
        <begin position="697"/>
        <end position="772"/>
    </location>
</feature>
<evidence type="ECO:0000259" key="10">
    <source>
        <dbReference type="Pfam" id="PF01490"/>
    </source>
</evidence>
<sequence length="1235" mass="134006">MPPTTAPKSPFFAPATPRKLVSVQTPGGTSRQIKKDTSIKEKSTTIAGATSNLVNAVIGAGIVGMPYAIKETGLVAGAFLIVLCAMMTEKSLRILIGTAKHVGVSTYERLFESTYGLFGFYFVSINMIIMAYGGCLTYLMIIKDTLPVLMGVSPGDVGMERAILTISTMAIILPISMQRDMAALAKTSKLAVLSQCFMVLMVVTFSPWRSSINGSGGLMHIVSNSVVNGSTVFIGLGVLGFAFVCQHSAFLNAGSLEHPTKKRWAKVTSRALLLCGILEAACGIMGYLAFGDETEGDVLNNFLDLPSENMRRAGNAGRALICVTMFLVYPMDSFVLRHVFVVFFFRGRRAREGDDASVLNRRDRRVATTLVIYFACLIPALYTENVGSVLAISGTVGASSLAYIGPGLIYMAVYGEEFLVLVNETWGSSSTLAVNNEEKPLETSSLLSDEISSETASTSESMLEKIIKDISWYFLLMPIWCAIADAGQRRLKFFRQKESLKSPHISRIASEPQLNVLDTRTQSSSSLDDVVEEERPGTLELLTYNNDVNRKRSNSVEGVDNSDFERRSDKGRQPKPGPKLLPYGAISAGPKPLPYGAMSGGNRAIGAAISAMKQSETNQQSGIVVPADVENPTWSDFCIAIFFIVFGLIALSAGLIPIGITNCANQTRCTAMTTAGIEPESPFFAPATPREEEKRSNIAGATSNLVNSVLGAGILGMPYAIKETGFVAGAFLIVLCAMMTEKSLRILIGTAKHVGVSTYERLFESTYGLFGFYFDMAALAKTSKLAVLSQCFIVITIVIFSPWRSSINDNGGLMHIVSNSFVNGSTVFIGLGVMGNAFVCQHSAFLIAGSLEHPTRKRWAKVTSRALLLCGILEAACGIMGYLAFGDETEGDVLKNFLDLPSENMRRAGNAGRALICVTMFFAYPVTSLVLRHVFIVLFFHGRRAREGDDASVLNRRDRRVATTLITYFASLIPALYTENVGLVMAIAGTIAASSLAYIGPGLIYMAVYGEEFLAFVNETWGSSPPLAANNEEKPLESSSLLSDEISSKTASTSESMLEKIIKDIAWYFLLMPIWCAIADAGQRRLKFFRQKESLKSPHISRISSLPYLPESDIQRQLSCYVEENTVLFQTTEHYDDVNGNRSLSDHTVLSRQLESGSQPNPGPKLLPYKAISGVDLVIAAEISAKKGFNAKKQSEAVVPADVENPIWSDFCTAIFFIVFGMIAMSAGLISFLIF</sequence>
<feature type="transmembrane region" description="Helical" evidence="9">
    <location>
        <begin position="719"/>
        <end position="738"/>
    </location>
</feature>
<feature type="domain" description="Amino acid transporter transmembrane" evidence="10">
    <location>
        <begin position="44"/>
        <end position="418"/>
    </location>
</feature>
<feature type="transmembrane region" description="Helical" evidence="9">
    <location>
        <begin position="911"/>
        <end position="940"/>
    </location>
</feature>
<dbReference type="InterPro" id="IPR013057">
    <property type="entry name" value="AA_transpt_TM"/>
</dbReference>
<dbReference type="GO" id="GO:0006865">
    <property type="term" value="P:amino acid transport"/>
    <property type="evidence" value="ECO:0007669"/>
    <property type="project" value="UniProtKB-KW"/>
</dbReference>
<keyword evidence="12" id="KW-1185">Reference proteome</keyword>
<dbReference type="Proteomes" id="UP001530377">
    <property type="component" value="Unassembled WGS sequence"/>
</dbReference>
<dbReference type="EMBL" id="JALLPB020000216">
    <property type="protein sequence ID" value="KAL3812104.1"/>
    <property type="molecule type" value="Genomic_DNA"/>
</dbReference>
<evidence type="ECO:0000256" key="3">
    <source>
        <dbReference type="ARBA" id="ARBA00022448"/>
    </source>
</evidence>
<feature type="transmembrane region" description="Helical" evidence="9">
    <location>
        <begin position="785"/>
        <end position="803"/>
    </location>
</feature>
<dbReference type="GO" id="GO:0016020">
    <property type="term" value="C:membrane"/>
    <property type="evidence" value="ECO:0007669"/>
    <property type="project" value="UniProtKB-SubCell"/>
</dbReference>
<keyword evidence="5" id="KW-0029">Amino-acid transport</keyword>
<reference evidence="11 12" key="1">
    <citation type="submission" date="2024-10" db="EMBL/GenBank/DDBJ databases">
        <title>Updated reference genomes for cyclostephanoid diatoms.</title>
        <authorList>
            <person name="Roberts W.R."/>
            <person name="Alverson A.J."/>
        </authorList>
    </citation>
    <scope>NUCLEOTIDE SEQUENCE [LARGE SCALE GENOMIC DNA]</scope>
    <source>
        <strain evidence="11 12">AJA228-03</strain>
    </source>
</reference>
<keyword evidence="7 9" id="KW-0472">Membrane</keyword>
<feature type="transmembrane region" description="Helical" evidence="9">
    <location>
        <begin position="983"/>
        <end position="1008"/>
    </location>
</feature>
<evidence type="ECO:0000256" key="9">
    <source>
        <dbReference type="SAM" id="Phobius"/>
    </source>
</evidence>
<feature type="transmembrane region" description="Helical" evidence="9">
    <location>
        <begin position="961"/>
        <end position="977"/>
    </location>
</feature>
<feature type="transmembrane region" description="Helical" evidence="9">
    <location>
        <begin position="316"/>
        <end position="345"/>
    </location>
</feature>